<comment type="similarity">
    <text evidence="1">Belongs to the FHY3/FAR1 family.</text>
</comment>
<name>A0A3L6Q881_PANMI</name>
<dbReference type="InterPro" id="IPR018289">
    <property type="entry name" value="MULE_transposase_dom"/>
</dbReference>
<dbReference type="Pfam" id="PF03101">
    <property type="entry name" value="FAR1"/>
    <property type="match status" value="1"/>
</dbReference>
<evidence type="ECO:0000259" key="2">
    <source>
        <dbReference type="Pfam" id="PF03101"/>
    </source>
</evidence>
<dbReference type="PANTHER" id="PTHR31669">
    <property type="entry name" value="PROTEIN FAR1-RELATED SEQUENCE 10-RELATED"/>
    <property type="match status" value="1"/>
</dbReference>
<keyword evidence="1" id="KW-0863">Zinc-finger</keyword>
<evidence type="ECO:0000256" key="1">
    <source>
        <dbReference type="RuleBase" id="RU367018"/>
    </source>
</evidence>
<dbReference type="InterPro" id="IPR031052">
    <property type="entry name" value="FHY3/FAR1"/>
</dbReference>
<dbReference type="Proteomes" id="UP000275267">
    <property type="component" value="Unassembled WGS sequence"/>
</dbReference>
<evidence type="ECO:0000313" key="4">
    <source>
        <dbReference type="EMBL" id="RLM73793.1"/>
    </source>
</evidence>
<protein>
    <recommendedName>
        <fullName evidence="1">Protein FAR1-RELATED SEQUENCE</fullName>
    </recommendedName>
</protein>
<dbReference type="GO" id="GO:0008270">
    <property type="term" value="F:zinc ion binding"/>
    <property type="evidence" value="ECO:0007669"/>
    <property type="project" value="UniProtKB-UniRule"/>
</dbReference>
<dbReference type="GO" id="GO:0005634">
    <property type="term" value="C:nucleus"/>
    <property type="evidence" value="ECO:0007669"/>
    <property type="project" value="UniProtKB-SubCell"/>
</dbReference>
<feature type="domain" description="MULE transposase" evidence="3">
    <location>
        <begin position="216"/>
        <end position="310"/>
    </location>
</feature>
<gene>
    <name evidence="4" type="ORF">C2845_PM15G00640</name>
</gene>
<comment type="function">
    <text evidence="1">Putative transcription activator involved in regulating light control of development.</text>
</comment>
<comment type="caution">
    <text evidence="4">The sequence shown here is derived from an EMBL/GenBank/DDBJ whole genome shotgun (WGS) entry which is preliminary data.</text>
</comment>
<dbReference type="Pfam" id="PF10551">
    <property type="entry name" value="MULE"/>
    <property type="match status" value="1"/>
</dbReference>
<comment type="subcellular location">
    <subcellularLocation>
        <location evidence="1">Nucleus</location>
    </subcellularLocation>
</comment>
<dbReference type="OrthoDB" id="685741at2759"/>
<dbReference type="AlphaFoldDB" id="A0A3L6Q881"/>
<organism evidence="4 5">
    <name type="scientific">Panicum miliaceum</name>
    <name type="common">Proso millet</name>
    <name type="synonym">Broomcorn millet</name>
    <dbReference type="NCBI Taxonomy" id="4540"/>
    <lineage>
        <taxon>Eukaryota</taxon>
        <taxon>Viridiplantae</taxon>
        <taxon>Streptophyta</taxon>
        <taxon>Embryophyta</taxon>
        <taxon>Tracheophyta</taxon>
        <taxon>Spermatophyta</taxon>
        <taxon>Magnoliopsida</taxon>
        <taxon>Liliopsida</taxon>
        <taxon>Poales</taxon>
        <taxon>Poaceae</taxon>
        <taxon>PACMAD clade</taxon>
        <taxon>Panicoideae</taxon>
        <taxon>Panicodae</taxon>
        <taxon>Paniceae</taxon>
        <taxon>Panicinae</taxon>
        <taxon>Panicum</taxon>
        <taxon>Panicum sect. Panicum</taxon>
    </lineage>
</organism>
<accession>A0A3L6Q881</accession>
<feature type="domain" description="FAR1" evidence="2">
    <location>
        <begin position="63"/>
        <end position="140"/>
    </location>
</feature>
<dbReference type="PANTHER" id="PTHR31669:SF168">
    <property type="entry name" value="PROTEIN FAR1-RELATED SEQUENCE"/>
    <property type="match status" value="1"/>
</dbReference>
<evidence type="ECO:0000313" key="5">
    <source>
        <dbReference type="Proteomes" id="UP000275267"/>
    </source>
</evidence>
<keyword evidence="5" id="KW-1185">Reference proteome</keyword>
<sequence>MALVAAEDSLAQLARCYYDPGIDGTGSDESMDGVSVDSEAHTDSALCPAVGRVFASSQAAYIFYNMYSWNKGFGIRYGRSRTNSKGYRTRQDIICSCAGFGGKDKCSTQRSGCPAMIRLLRNDNHECFISRFVEQHNHAMSDSCGETRQWKSHNHIDPAAKEFIRNVKANNVSLGRLYGLLDSTFGRVMTDHENRISGMLWCSGKNKMEYAVFGDVVTFDTTYMTNLYNMPFGLFVGVNSHFQSTVFGAVLLTTETIQSFTLAFQTFISFMGGKEPQAILTDQCPSMAGAIRDVLPNSRHRWCRWHVLKNAKENLGSVYNQFSGFKGEFHSLIMDVMDEVTFEQGWVSLVAKYGLSGNDYLSRMFGNREMWAKPYFRGAFCAGMTSTQRSESANHLLKSFIPRSSPMHLFVSQYHAMLLSREADEQREEHVRKQGWASVMLIFNILDVAAYDHSSCSAKLFWQKKCVIMVPGAGWKKHVWH</sequence>
<proteinExistence type="inferred from homology"/>
<dbReference type="STRING" id="4540.A0A3L6Q881"/>
<dbReference type="GO" id="GO:0006355">
    <property type="term" value="P:regulation of DNA-templated transcription"/>
    <property type="evidence" value="ECO:0007669"/>
    <property type="project" value="UniProtKB-UniRule"/>
</dbReference>
<keyword evidence="1" id="KW-0479">Metal-binding</keyword>
<keyword evidence="1" id="KW-0539">Nucleus</keyword>
<evidence type="ECO:0000259" key="3">
    <source>
        <dbReference type="Pfam" id="PF10551"/>
    </source>
</evidence>
<keyword evidence="1" id="KW-0862">Zinc</keyword>
<reference evidence="5" key="1">
    <citation type="journal article" date="2019" name="Nat. Commun.">
        <title>The genome of broomcorn millet.</title>
        <authorList>
            <person name="Zou C."/>
            <person name="Miki D."/>
            <person name="Li D."/>
            <person name="Tang Q."/>
            <person name="Xiao L."/>
            <person name="Rajput S."/>
            <person name="Deng P."/>
            <person name="Jia W."/>
            <person name="Huang R."/>
            <person name="Zhang M."/>
            <person name="Sun Y."/>
            <person name="Hu J."/>
            <person name="Fu X."/>
            <person name="Schnable P.S."/>
            <person name="Li F."/>
            <person name="Zhang H."/>
            <person name="Feng B."/>
            <person name="Zhu X."/>
            <person name="Liu R."/>
            <person name="Schnable J.C."/>
            <person name="Zhu J.-K."/>
            <person name="Zhang H."/>
        </authorList>
    </citation>
    <scope>NUCLEOTIDE SEQUENCE [LARGE SCALE GENOMIC DNA]</scope>
</reference>
<dbReference type="InterPro" id="IPR004330">
    <property type="entry name" value="FAR1_DNA_bnd_dom"/>
</dbReference>
<dbReference type="EMBL" id="PQIB02000013">
    <property type="protein sequence ID" value="RLM73793.1"/>
    <property type="molecule type" value="Genomic_DNA"/>
</dbReference>